<dbReference type="AlphaFoldDB" id="A0AAV0VK35"/>
<feature type="domain" description="HAT C-terminal dimerisation" evidence="1">
    <location>
        <begin position="44"/>
        <end position="105"/>
    </location>
</feature>
<dbReference type="GO" id="GO:0046983">
    <property type="term" value="F:protein dimerization activity"/>
    <property type="evidence" value="ECO:0007669"/>
    <property type="project" value="InterPro"/>
</dbReference>
<protein>
    <recommendedName>
        <fullName evidence="1">HAT C-terminal dimerisation domain-containing protein</fullName>
    </recommendedName>
</protein>
<dbReference type="PANTHER" id="PTHR45749:SF37">
    <property type="entry name" value="OS05G0311600 PROTEIN"/>
    <property type="match status" value="1"/>
</dbReference>
<comment type="caution">
    <text evidence="2">The sequence shown here is derived from an EMBL/GenBank/DDBJ whole genome shotgun (WGS) entry which is preliminary data.</text>
</comment>
<evidence type="ECO:0000259" key="1">
    <source>
        <dbReference type="Pfam" id="PF05699"/>
    </source>
</evidence>
<dbReference type="Proteomes" id="UP001160148">
    <property type="component" value="Unassembled WGS sequence"/>
</dbReference>
<evidence type="ECO:0000313" key="2">
    <source>
        <dbReference type="EMBL" id="CAI6344523.1"/>
    </source>
</evidence>
<sequence>MDYEDFSLDWDDTHLSVTESECEHSFIRDEKGIHTRENCLICVFNLLHSLYLHMPTYSNLYAAMEYVLTLSVTQVNCERVFSKLKIIKNRLRASLSNDRLDAFLLMSVEKEILNDLNFEDILEIIKNSSHTLSKLLSFT</sequence>
<reference evidence="2 3" key="1">
    <citation type="submission" date="2023-01" db="EMBL/GenBank/DDBJ databases">
        <authorList>
            <person name="Whitehead M."/>
        </authorList>
    </citation>
    <scope>NUCLEOTIDE SEQUENCE [LARGE SCALE GENOMIC DNA]</scope>
</reference>
<dbReference type="InterPro" id="IPR008906">
    <property type="entry name" value="HATC_C_dom"/>
</dbReference>
<name>A0AAV0VK35_9HEMI</name>
<keyword evidence="3" id="KW-1185">Reference proteome</keyword>
<accession>A0AAV0VK35</accession>
<evidence type="ECO:0000313" key="3">
    <source>
        <dbReference type="Proteomes" id="UP001160148"/>
    </source>
</evidence>
<organism evidence="2 3">
    <name type="scientific">Macrosiphum euphorbiae</name>
    <name type="common">potato aphid</name>
    <dbReference type="NCBI Taxonomy" id="13131"/>
    <lineage>
        <taxon>Eukaryota</taxon>
        <taxon>Metazoa</taxon>
        <taxon>Ecdysozoa</taxon>
        <taxon>Arthropoda</taxon>
        <taxon>Hexapoda</taxon>
        <taxon>Insecta</taxon>
        <taxon>Pterygota</taxon>
        <taxon>Neoptera</taxon>
        <taxon>Paraneoptera</taxon>
        <taxon>Hemiptera</taxon>
        <taxon>Sternorrhyncha</taxon>
        <taxon>Aphidomorpha</taxon>
        <taxon>Aphidoidea</taxon>
        <taxon>Aphididae</taxon>
        <taxon>Macrosiphini</taxon>
        <taxon>Macrosiphum</taxon>
    </lineage>
</organism>
<dbReference type="Pfam" id="PF05699">
    <property type="entry name" value="Dimer_Tnp_hAT"/>
    <property type="match status" value="1"/>
</dbReference>
<dbReference type="EMBL" id="CARXXK010000001">
    <property type="protein sequence ID" value="CAI6344523.1"/>
    <property type="molecule type" value="Genomic_DNA"/>
</dbReference>
<gene>
    <name evidence="2" type="ORF">MEUPH1_LOCUS1648</name>
</gene>
<dbReference type="PANTHER" id="PTHR45749">
    <property type="match status" value="1"/>
</dbReference>
<proteinExistence type="predicted"/>